<evidence type="ECO:0000313" key="3">
    <source>
        <dbReference type="EMBL" id="KAG8072276.1"/>
    </source>
</evidence>
<dbReference type="OrthoDB" id="10257085at2759"/>
<sequence>MPAAALRVEATAVAVATAMLALLLWPAAAQHDYGDALHKSILFFEGQRSGRLPPDQRLRWRGDSGLHDGSAGGVRMPCSMYNFRNNGVGNVAL</sequence>
<keyword evidence="1" id="KW-0732">Signal</keyword>
<feature type="chain" id="PRO_5035262788" description="Glycoside hydrolase family 9 domain-containing protein" evidence="1">
    <location>
        <begin position="30"/>
        <end position="93"/>
    </location>
</feature>
<proteinExistence type="predicted"/>
<dbReference type="InterPro" id="IPR001701">
    <property type="entry name" value="Glyco_hydro_9"/>
</dbReference>
<reference evidence="3" key="2">
    <citation type="submission" date="2021-02" db="EMBL/GenBank/DDBJ databases">
        <authorList>
            <person name="Kimball J.A."/>
            <person name="Haas M.W."/>
            <person name="Macchietto M."/>
            <person name="Kono T."/>
            <person name="Duquette J."/>
            <person name="Shao M."/>
        </authorList>
    </citation>
    <scope>NUCLEOTIDE SEQUENCE</scope>
    <source>
        <tissue evidence="3">Fresh leaf tissue</tissue>
    </source>
</reference>
<accession>A0A8J5TCY6</accession>
<evidence type="ECO:0000256" key="1">
    <source>
        <dbReference type="SAM" id="SignalP"/>
    </source>
</evidence>
<dbReference type="GO" id="GO:0005975">
    <property type="term" value="P:carbohydrate metabolic process"/>
    <property type="evidence" value="ECO:0007669"/>
    <property type="project" value="InterPro"/>
</dbReference>
<reference evidence="3" key="1">
    <citation type="journal article" date="2021" name="bioRxiv">
        <title>Whole Genome Assembly and Annotation of Northern Wild Rice, Zizania palustris L., Supports a Whole Genome Duplication in the Zizania Genus.</title>
        <authorList>
            <person name="Haas M."/>
            <person name="Kono T."/>
            <person name="Macchietto M."/>
            <person name="Millas R."/>
            <person name="McGilp L."/>
            <person name="Shao M."/>
            <person name="Duquette J."/>
            <person name="Hirsch C.N."/>
            <person name="Kimball J."/>
        </authorList>
    </citation>
    <scope>NUCLEOTIDE SEQUENCE</scope>
    <source>
        <tissue evidence="3">Fresh leaf tissue</tissue>
    </source>
</reference>
<dbReference type="Pfam" id="PF00759">
    <property type="entry name" value="Glyco_hydro_9"/>
    <property type="match status" value="1"/>
</dbReference>
<protein>
    <recommendedName>
        <fullName evidence="2">Glycoside hydrolase family 9 domain-containing protein</fullName>
    </recommendedName>
</protein>
<evidence type="ECO:0000259" key="2">
    <source>
        <dbReference type="Pfam" id="PF00759"/>
    </source>
</evidence>
<keyword evidence="4" id="KW-1185">Reference proteome</keyword>
<dbReference type="GO" id="GO:0004553">
    <property type="term" value="F:hydrolase activity, hydrolyzing O-glycosyl compounds"/>
    <property type="evidence" value="ECO:0007669"/>
    <property type="project" value="InterPro"/>
</dbReference>
<dbReference type="Proteomes" id="UP000729402">
    <property type="component" value="Unassembled WGS sequence"/>
</dbReference>
<gene>
    <name evidence="3" type="ORF">GUJ93_ZPchr0006g44253</name>
</gene>
<feature type="signal peptide" evidence="1">
    <location>
        <begin position="1"/>
        <end position="29"/>
    </location>
</feature>
<dbReference type="PANTHER" id="PTHR22298">
    <property type="entry name" value="ENDO-1,4-BETA-GLUCANASE"/>
    <property type="match status" value="1"/>
</dbReference>
<dbReference type="EMBL" id="JAAALK010000283">
    <property type="protein sequence ID" value="KAG8072276.1"/>
    <property type="molecule type" value="Genomic_DNA"/>
</dbReference>
<name>A0A8J5TCY6_ZIZPA</name>
<evidence type="ECO:0000313" key="4">
    <source>
        <dbReference type="Proteomes" id="UP000729402"/>
    </source>
</evidence>
<dbReference type="AlphaFoldDB" id="A0A8J5TCY6"/>
<comment type="caution">
    <text evidence="3">The sequence shown here is derived from an EMBL/GenBank/DDBJ whole genome shotgun (WGS) entry which is preliminary data.</text>
</comment>
<feature type="domain" description="Glycoside hydrolase family 9" evidence="2">
    <location>
        <begin position="33"/>
        <end position="71"/>
    </location>
</feature>
<organism evidence="3 4">
    <name type="scientific">Zizania palustris</name>
    <name type="common">Northern wild rice</name>
    <dbReference type="NCBI Taxonomy" id="103762"/>
    <lineage>
        <taxon>Eukaryota</taxon>
        <taxon>Viridiplantae</taxon>
        <taxon>Streptophyta</taxon>
        <taxon>Embryophyta</taxon>
        <taxon>Tracheophyta</taxon>
        <taxon>Spermatophyta</taxon>
        <taxon>Magnoliopsida</taxon>
        <taxon>Liliopsida</taxon>
        <taxon>Poales</taxon>
        <taxon>Poaceae</taxon>
        <taxon>BOP clade</taxon>
        <taxon>Oryzoideae</taxon>
        <taxon>Oryzeae</taxon>
        <taxon>Zizaniinae</taxon>
        <taxon>Zizania</taxon>
    </lineage>
</organism>